<keyword evidence="3" id="KW-1185">Reference proteome</keyword>
<organism evidence="2 3">
    <name type="scientific">Cymbomonas tetramitiformis</name>
    <dbReference type="NCBI Taxonomy" id="36881"/>
    <lineage>
        <taxon>Eukaryota</taxon>
        <taxon>Viridiplantae</taxon>
        <taxon>Chlorophyta</taxon>
        <taxon>Pyramimonadophyceae</taxon>
        <taxon>Pyramimonadales</taxon>
        <taxon>Pyramimonadaceae</taxon>
        <taxon>Cymbomonas</taxon>
    </lineage>
</organism>
<evidence type="ECO:0000256" key="1">
    <source>
        <dbReference type="SAM" id="MobiDB-lite"/>
    </source>
</evidence>
<name>A0AAE0FMX8_9CHLO</name>
<dbReference type="AlphaFoldDB" id="A0AAE0FMX8"/>
<sequence length="70" mass="7232">MADQGSEQSASENNSSAAEQPAPKSGMEALLERQSAMMKLMMEQMKTPSARVEVAEEAAAKATSQAGGSA</sequence>
<proteinExistence type="predicted"/>
<dbReference type="EMBL" id="LGRX02015968">
    <property type="protein sequence ID" value="KAK3262766.1"/>
    <property type="molecule type" value="Genomic_DNA"/>
</dbReference>
<reference evidence="2 3" key="1">
    <citation type="journal article" date="2015" name="Genome Biol. Evol.">
        <title>Comparative Genomics of a Bacterivorous Green Alga Reveals Evolutionary Causalities and Consequences of Phago-Mixotrophic Mode of Nutrition.</title>
        <authorList>
            <person name="Burns J.A."/>
            <person name="Paasch A."/>
            <person name="Narechania A."/>
            <person name="Kim E."/>
        </authorList>
    </citation>
    <scope>NUCLEOTIDE SEQUENCE [LARGE SCALE GENOMIC DNA]</scope>
    <source>
        <strain evidence="2 3">PLY_AMNH</strain>
    </source>
</reference>
<evidence type="ECO:0000313" key="3">
    <source>
        <dbReference type="Proteomes" id="UP001190700"/>
    </source>
</evidence>
<gene>
    <name evidence="2" type="ORF">CYMTET_28391</name>
</gene>
<evidence type="ECO:0000313" key="2">
    <source>
        <dbReference type="EMBL" id="KAK3262766.1"/>
    </source>
</evidence>
<accession>A0AAE0FMX8</accession>
<feature type="compositionally biased region" description="Low complexity" evidence="1">
    <location>
        <begin position="1"/>
        <end position="20"/>
    </location>
</feature>
<comment type="caution">
    <text evidence="2">The sequence shown here is derived from an EMBL/GenBank/DDBJ whole genome shotgun (WGS) entry which is preliminary data.</text>
</comment>
<feature type="region of interest" description="Disordered" evidence="1">
    <location>
        <begin position="1"/>
        <end position="33"/>
    </location>
</feature>
<protein>
    <submittedName>
        <fullName evidence="2">Uncharacterized protein</fullName>
    </submittedName>
</protein>
<dbReference type="Proteomes" id="UP001190700">
    <property type="component" value="Unassembled WGS sequence"/>
</dbReference>